<dbReference type="GO" id="GO:0000166">
    <property type="term" value="F:nucleotide binding"/>
    <property type="evidence" value="ECO:0007669"/>
    <property type="project" value="UniProtKB-KW"/>
</dbReference>
<dbReference type="RefSeq" id="WP_275037481.1">
    <property type="nucleotide sequence ID" value="NZ_CP118718.1"/>
</dbReference>
<reference evidence="10 11" key="1">
    <citation type="submission" date="2023-02" db="EMBL/GenBank/DDBJ databases">
        <title>Complete genome sequence of Priestia aryabhattai G5MAi6, a methanol-tolerant strain isolated from tap water in Hong Kong.</title>
        <authorList>
            <person name="Leung K.M."/>
            <person name="Lai G.K.K."/>
            <person name="Griffin S.D.J."/>
        </authorList>
    </citation>
    <scope>NUCLEOTIDE SEQUENCE [LARGE SCALE GENOMIC DNA]</scope>
    <source>
        <strain evidence="10 11">G5MAi6</strain>
    </source>
</reference>
<proteinExistence type="predicted"/>
<dbReference type="EMBL" id="CP118718">
    <property type="protein sequence ID" value="WEA46785.1"/>
    <property type="molecule type" value="Genomic_DNA"/>
</dbReference>
<evidence type="ECO:0000259" key="9">
    <source>
        <dbReference type="Pfam" id="PF18967"/>
    </source>
</evidence>
<feature type="domain" description="Pycsar effector protein" evidence="9">
    <location>
        <begin position="7"/>
        <end position="172"/>
    </location>
</feature>
<dbReference type="GO" id="GO:0005886">
    <property type="term" value="C:plasma membrane"/>
    <property type="evidence" value="ECO:0007669"/>
    <property type="project" value="UniProtKB-SubCell"/>
</dbReference>
<evidence type="ECO:0000256" key="6">
    <source>
        <dbReference type="ARBA" id="ARBA00023118"/>
    </source>
</evidence>
<keyword evidence="5 8" id="KW-1133">Transmembrane helix</keyword>
<evidence type="ECO:0000256" key="5">
    <source>
        <dbReference type="ARBA" id="ARBA00022989"/>
    </source>
</evidence>
<evidence type="ECO:0000256" key="3">
    <source>
        <dbReference type="ARBA" id="ARBA00022692"/>
    </source>
</evidence>
<gene>
    <name evidence="10" type="ORF">PWO00_12735</name>
</gene>
<dbReference type="GO" id="GO:0051607">
    <property type="term" value="P:defense response to virus"/>
    <property type="evidence" value="ECO:0007669"/>
    <property type="project" value="UniProtKB-KW"/>
</dbReference>
<evidence type="ECO:0000256" key="7">
    <source>
        <dbReference type="ARBA" id="ARBA00023136"/>
    </source>
</evidence>
<keyword evidence="4" id="KW-0547">Nucleotide-binding</keyword>
<keyword evidence="6" id="KW-0051">Antiviral defense</keyword>
<keyword evidence="2" id="KW-1003">Cell membrane</keyword>
<evidence type="ECO:0000256" key="2">
    <source>
        <dbReference type="ARBA" id="ARBA00022475"/>
    </source>
</evidence>
<evidence type="ECO:0000256" key="8">
    <source>
        <dbReference type="SAM" id="Phobius"/>
    </source>
</evidence>
<dbReference type="InterPro" id="IPR043760">
    <property type="entry name" value="PycTM_dom"/>
</dbReference>
<feature type="transmembrane region" description="Helical" evidence="8">
    <location>
        <begin position="25"/>
        <end position="42"/>
    </location>
</feature>
<evidence type="ECO:0000313" key="10">
    <source>
        <dbReference type="EMBL" id="WEA46785.1"/>
    </source>
</evidence>
<organism evidence="10 11">
    <name type="scientific">Priestia aryabhattai</name>
    <name type="common">Bacillus aryabhattai</name>
    <dbReference type="NCBI Taxonomy" id="412384"/>
    <lineage>
        <taxon>Bacteria</taxon>
        <taxon>Bacillati</taxon>
        <taxon>Bacillota</taxon>
        <taxon>Bacilli</taxon>
        <taxon>Bacillales</taxon>
        <taxon>Bacillaceae</taxon>
        <taxon>Priestia</taxon>
    </lineage>
</organism>
<name>A0ABD7X2B2_PRIAR</name>
<sequence>MDRTTAAFENLRNIQDLIKFMDQKAGALFVVYGFIITIFVEFSKRLKFVNLLELDSFGEITLSSITFLIGAVLIFYMAYQLYLIVVFILKPRKSMHYNPQHLSVMYYGHISEMGKSNFVQKFEDMEDKELTKEVLEQVFEVSKIMEQKSNYLEKTMRCLPYTIIGLLIFILFSEIV</sequence>
<keyword evidence="3 8" id="KW-0812">Transmembrane</keyword>
<evidence type="ECO:0000313" key="11">
    <source>
        <dbReference type="Proteomes" id="UP001220217"/>
    </source>
</evidence>
<feature type="transmembrane region" description="Helical" evidence="8">
    <location>
        <begin position="62"/>
        <end position="89"/>
    </location>
</feature>
<evidence type="ECO:0000256" key="4">
    <source>
        <dbReference type="ARBA" id="ARBA00022741"/>
    </source>
</evidence>
<feature type="transmembrane region" description="Helical" evidence="8">
    <location>
        <begin position="158"/>
        <end position="175"/>
    </location>
</feature>
<dbReference type="AlphaFoldDB" id="A0ABD7X2B2"/>
<accession>A0ABD7X2B2</accession>
<protein>
    <submittedName>
        <fullName evidence="10">DUF5706 domain-containing protein</fullName>
    </submittedName>
</protein>
<dbReference type="Proteomes" id="UP001220217">
    <property type="component" value="Chromosome"/>
</dbReference>
<comment type="subcellular location">
    <subcellularLocation>
        <location evidence="1">Cell membrane</location>
    </subcellularLocation>
</comment>
<evidence type="ECO:0000256" key="1">
    <source>
        <dbReference type="ARBA" id="ARBA00004236"/>
    </source>
</evidence>
<keyword evidence="7 8" id="KW-0472">Membrane</keyword>
<dbReference type="Pfam" id="PF18967">
    <property type="entry name" value="PycTM"/>
    <property type="match status" value="1"/>
</dbReference>